<keyword evidence="8" id="KW-1133">Transmembrane helix</keyword>
<keyword evidence="8" id="KW-0812">Transmembrane</keyword>
<feature type="domain" description="Radical SAM core" evidence="9">
    <location>
        <begin position="212"/>
        <end position="454"/>
    </location>
</feature>
<evidence type="ECO:0000256" key="2">
    <source>
        <dbReference type="ARBA" id="ARBA00022485"/>
    </source>
</evidence>
<dbReference type="SUPFAM" id="SSF102114">
    <property type="entry name" value="Radical SAM enzymes"/>
    <property type="match status" value="1"/>
</dbReference>
<feature type="compositionally biased region" description="Basic and acidic residues" evidence="7">
    <location>
        <begin position="1"/>
        <end position="13"/>
    </location>
</feature>
<keyword evidence="2" id="KW-0004">4Fe-4S</keyword>
<dbReference type="InterPro" id="IPR013785">
    <property type="entry name" value="Aldolase_TIM"/>
</dbReference>
<feature type="compositionally biased region" description="Basic and acidic residues" evidence="7">
    <location>
        <begin position="467"/>
        <end position="477"/>
    </location>
</feature>
<feature type="region of interest" description="Disordered" evidence="7">
    <location>
        <begin position="142"/>
        <end position="208"/>
    </location>
</feature>
<keyword evidence="3" id="KW-0949">S-adenosyl-L-methionine</keyword>
<evidence type="ECO:0000256" key="5">
    <source>
        <dbReference type="ARBA" id="ARBA00023004"/>
    </source>
</evidence>
<evidence type="ECO:0000259" key="9">
    <source>
        <dbReference type="PROSITE" id="PS51918"/>
    </source>
</evidence>
<proteinExistence type="predicted"/>
<dbReference type="GO" id="GO:0003824">
    <property type="term" value="F:catalytic activity"/>
    <property type="evidence" value="ECO:0007669"/>
    <property type="project" value="InterPro"/>
</dbReference>
<keyword evidence="6" id="KW-0411">Iron-sulfur</keyword>
<dbReference type="SFLD" id="SFLDS00029">
    <property type="entry name" value="Radical_SAM"/>
    <property type="match status" value="1"/>
</dbReference>
<dbReference type="GO" id="GO:0030488">
    <property type="term" value="P:tRNA methylation"/>
    <property type="evidence" value="ECO:0007669"/>
    <property type="project" value="TreeGrafter"/>
</dbReference>
<dbReference type="VEuPathDB" id="ToxoDB:TGFOU_209790"/>
<feature type="region of interest" description="Disordered" evidence="7">
    <location>
        <begin position="1"/>
        <end position="40"/>
    </location>
</feature>
<organism evidence="10 11">
    <name type="scientific">Toxoplasma gondii FOU</name>
    <dbReference type="NCBI Taxonomy" id="943167"/>
    <lineage>
        <taxon>Eukaryota</taxon>
        <taxon>Sar</taxon>
        <taxon>Alveolata</taxon>
        <taxon>Apicomplexa</taxon>
        <taxon>Conoidasida</taxon>
        <taxon>Coccidia</taxon>
        <taxon>Eucoccidiorida</taxon>
        <taxon>Eimeriorina</taxon>
        <taxon>Sarcocystidae</taxon>
        <taxon>Toxoplasma</taxon>
    </lineage>
</organism>
<dbReference type="GO" id="GO:0070475">
    <property type="term" value="P:rRNA base methylation"/>
    <property type="evidence" value="ECO:0007669"/>
    <property type="project" value="TreeGrafter"/>
</dbReference>
<comment type="cofactor">
    <cofactor evidence="1">
        <name>[4Fe-4S] cluster</name>
        <dbReference type="ChEBI" id="CHEBI:49883"/>
    </cofactor>
</comment>
<dbReference type="InterPro" id="IPR007197">
    <property type="entry name" value="rSAM"/>
</dbReference>
<evidence type="ECO:0000256" key="7">
    <source>
        <dbReference type="SAM" id="MobiDB-lite"/>
    </source>
</evidence>
<dbReference type="EMBL" id="AEYH02001541">
    <property type="protein sequence ID" value="KFG49775.1"/>
    <property type="molecule type" value="Genomic_DNA"/>
</dbReference>
<dbReference type="OrthoDB" id="333049at2759"/>
<evidence type="ECO:0000256" key="8">
    <source>
        <dbReference type="SAM" id="Phobius"/>
    </source>
</evidence>
<dbReference type="PANTHER" id="PTHR30544">
    <property type="entry name" value="23S RRNA METHYLTRANSFERASE"/>
    <property type="match status" value="1"/>
</dbReference>
<keyword evidence="4" id="KW-0479">Metal-binding</keyword>
<dbReference type="InterPro" id="IPR040072">
    <property type="entry name" value="Methyltransferase_A"/>
</dbReference>
<gene>
    <name evidence="10" type="ORF">TGFOU_209790</name>
</gene>
<dbReference type="PANTHER" id="PTHR30544:SF8">
    <property type="entry name" value="RADICAL SAM SUPERFAMILY PROTEIN"/>
    <property type="match status" value="1"/>
</dbReference>
<dbReference type="PROSITE" id="PS51918">
    <property type="entry name" value="RADICAL_SAM"/>
    <property type="match status" value="1"/>
</dbReference>
<feature type="compositionally biased region" description="Basic and acidic residues" evidence="7">
    <location>
        <begin position="142"/>
        <end position="159"/>
    </location>
</feature>
<feature type="transmembrane region" description="Helical" evidence="8">
    <location>
        <begin position="593"/>
        <end position="615"/>
    </location>
</feature>
<dbReference type="Gene3D" id="3.20.20.70">
    <property type="entry name" value="Aldolase class I"/>
    <property type="match status" value="1"/>
</dbReference>
<keyword evidence="8" id="KW-0472">Membrane</keyword>
<protein>
    <submittedName>
        <fullName evidence="10">Radical SAM domain-containing protein</fullName>
    </submittedName>
</protein>
<evidence type="ECO:0000313" key="11">
    <source>
        <dbReference type="Proteomes" id="UP000028838"/>
    </source>
</evidence>
<comment type="caution">
    <text evidence="10">The sequence shown here is derived from an EMBL/GenBank/DDBJ whole genome shotgun (WGS) entry which is preliminary data.</text>
</comment>
<dbReference type="Proteomes" id="UP000028838">
    <property type="component" value="Unassembled WGS sequence"/>
</dbReference>
<evidence type="ECO:0000256" key="4">
    <source>
        <dbReference type="ARBA" id="ARBA00022723"/>
    </source>
</evidence>
<dbReference type="Pfam" id="PF04055">
    <property type="entry name" value="Radical_SAM"/>
    <property type="match status" value="1"/>
</dbReference>
<dbReference type="AlphaFoldDB" id="A0A086KZF7"/>
<sequence>MARRPPEAAREQAVDLESGASRCSSQTFSESSPAPRRESRTSVFDASALLSALDGKTVHAQKIWRYVVQKNVQDFREIPDLPRRLYATLAENFCLHASRVLQTKTSRDRSTTKLLLEFPDGSQIETCIMRYGAVQYALFPESKRPTEKENHGGSIKAREEAEEGAEGGQQGDEEEEGEEEEGGEEEGENEEEARAASEKQEKAGDEQRLYKSNRRATVCLSAQVGCQMGCTFCATGTMGKKRNLAEWEILEQLYHASRVETIRNIVFMGMGEPLDNYNSVVSSIRFMTQPNKFAIGGHRVCISTVGLPHKIRQLASDLPACRLALSLHAPDQPTRLKLMPRAAAGWKLERVLEATDEFVKQQKRLNSTGMKNIGLLVEYIMIQDVNDTLEQAHALGRILQPRADAVIVNLIPYNPTDVPYDYKPSTQERVDDFLTILRKEYAIKVLVRQTLGQDIDSACGQLVVRAGQEESRGKMSDTSDESEDESSGASPRLKAEDQGSTSMASGAEGRLSRTRSRGEEDTDDTSADWVETQATTSFHSCWQVVKERIALPKWMRSYKNVSSGWWPTLTTDADAEDEDDNGETDAELQRKQAVLAASLAAFAGVAAAGVTHWILRRARV</sequence>
<accession>A0A086KZF7</accession>
<dbReference type="CDD" id="cd01335">
    <property type="entry name" value="Radical_SAM"/>
    <property type="match status" value="1"/>
</dbReference>
<keyword evidence="5" id="KW-0408">Iron</keyword>
<name>A0A086KZF7_TOXGO</name>
<reference evidence="10 11" key="1">
    <citation type="submission" date="2014-07" db="EMBL/GenBank/DDBJ databases">
        <authorList>
            <person name="Sibley D."/>
            <person name="Venepally P."/>
            <person name="Karamycheva S."/>
            <person name="Hadjithomas M."/>
            <person name="Khan A."/>
            <person name="Brunk B."/>
            <person name="Roos D."/>
            <person name="Caler E."/>
            <person name="Lorenzi H."/>
        </authorList>
    </citation>
    <scope>NUCLEOTIDE SEQUENCE [LARGE SCALE GENOMIC DNA]</scope>
    <source>
        <strain evidence="10 11">FOU</strain>
    </source>
</reference>
<feature type="compositionally biased region" description="Acidic residues" evidence="7">
    <location>
        <begin position="160"/>
        <end position="191"/>
    </location>
</feature>
<evidence type="ECO:0000256" key="3">
    <source>
        <dbReference type="ARBA" id="ARBA00022691"/>
    </source>
</evidence>
<feature type="region of interest" description="Disordered" evidence="7">
    <location>
        <begin position="466"/>
        <end position="528"/>
    </location>
</feature>
<evidence type="ECO:0000256" key="1">
    <source>
        <dbReference type="ARBA" id="ARBA00001966"/>
    </source>
</evidence>
<feature type="compositionally biased region" description="Basic and acidic residues" evidence="7">
    <location>
        <begin position="192"/>
        <end position="208"/>
    </location>
</feature>
<dbReference type="GO" id="GO:0046872">
    <property type="term" value="F:metal ion binding"/>
    <property type="evidence" value="ECO:0007669"/>
    <property type="project" value="UniProtKB-KW"/>
</dbReference>
<dbReference type="InterPro" id="IPR058240">
    <property type="entry name" value="rSAM_sf"/>
</dbReference>
<evidence type="ECO:0000313" key="10">
    <source>
        <dbReference type="EMBL" id="KFG49775.1"/>
    </source>
</evidence>
<dbReference type="GO" id="GO:0051539">
    <property type="term" value="F:4 iron, 4 sulfur cluster binding"/>
    <property type="evidence" value="ECO:0007669"/>
    <property type="project" value="UniProtKB-KW"/>
</dbReference>
<evidence type="ECO:0000256" key="6">
    <source>
        <dbReference type="ARBA" id="ARBA00023014"/>
    </source>
</evidence>